<feature type="region of interest" description="Disordered" evidence="1">
    <location>
        <begin position="197"/>
        <end position="263"/>
    </location>
</feature>
<feature type="compositionally biased region" description="Polar residues" evidence="1">
    <location>
        <begin position="1207"/>
        <end position="1241"/>
    </location>
</feature>
<accession>A0A8J5H036</accession>
<feature type="region of interest" description="Disordered" evidence="1">
    <location>
        <begin position="1067"/>
        <end position="1091"/>
    </location>
</feature>
<organism evidence="2 3">
    <name type="scientific">Zingiber officinale</name>
    <name type="common">Ginger</name>
    <name type="synonym">Amomum zingiber</name>
    <dbReference type="NCBI Taxonomy" id="94328"/>
    <lineage>
        <taxon>Eukaryota</taxon>
        <taxon>Viridiplantae</taxon>
        <taxon>Streptophyta</taxon>
        <taxon>Embryophyta</taxon>
        <taxon>Tracheophyta</taxon>
        <taxon>Spermatophyta</taxon>
        <taxon>Magnoliopsida</taxon>
        <taxon>Liliopsida</taxon>
        <taxon>Zingiberales</taxon>
        <taxon>Zingiberaceae</taxon>
        <taxon>Zingiber</taxon>
    </lineage>
</organism>
<feature type="region of interest" description="Disordered" evidence="1">
    <location>
        <begin position="297"/>
        <end position="333"/>
    </location>
</feature>
<feature type="compositionally biased region" description="Basic and acidic residues" evidence="1">
    <location>
        <begin position="297"/>
        <end position="309"/>
    </location>
</feature>
<feature type="compositionally biased region" description="Basic and acidic residues" evidence="1">
    <location>
        <begin position="578"/>
        <end position="601"/>
    </location>
</feature>
<feature type="compositionally biased region" description="Polar residues" evidence="1">
    <location>
        <begin position="1134"/>
        <end position="1145"/>
    </location>
</feature>
<evidence type="ECO:0000313" key="3">
    <source>
        <dbReference type="Proteomes" id="UP000734854"/>
    </source>
</evidence>
<feature type="compositionally biased region" description="Low complexity" evidence="1">
    <location>
        <begin position="1244"/>
        <end position="1273"/>
    </location>
</feature>
<dbReference type="PANTHER" id="PTHR34798:SF2">
    <property type="entry name" value="PROTEIN TIME FOR COFFEE"/>
    <property type="match status" value="1"/>
</dbReference>
<evidence type="ECO:0008006" key="4">
    <source>
        <dbReference type="Google" id="ProtNLM"/>
    </source>
</evidence>
<feature type="compositionally biased region" description="Basic and acidic residues" evidence="1">
    <location>
        <begin position="28"/>
        <end position="60"/>
    </location>
</feature>
<feature type="compositionally biased region" description="Basic and acidic residues" evidence="1">
    <location>
        <begin position="68"/>
        <end position="77"/>
    </location>
</feature>
<feature type="compositionally biased region" description="Polar residues" evidence="1">
    <location>
        <begin position="1329"/>
        <end position="1345"/>
    </location>
</feature>
<feature type="compositionally biased region" description="Gly residues" evidence="1">
    <location>
        <begin position="207"/>
        <end position="220"/>
    </location>
</feature>
<evidence type="ECO:0000256" key="1">
    <source>
        <dbReference type="SAM" id="MobiDB-lite"/>
    </source>
</evidence>
<feature type="region of interest" description="Disordered" evidence="1">
    <location>
        <begin position="1373"/>
        <end position="1398"/>
    </location>
</feature>
<protein>
    <recommendedName>
        <fullName evidence="4">Protein TIME FOR COFFEE</fullName>
    </recommendedName>
</protein>
<evidence type="ECO:0000313" key="2">
    <source>
        <dbReference type="EMBL" id="KAG6517209.1"/>
    </source>
</evidence>
<feature type="compositionally biased region" description="Pro residues" evidence="1">
    <location>
        <begin position="104"/>
        <end position="113"/>
    </location>
</feature>
<dbReference type="PANTHER" id="PTHR34798">
    <property type="entry name" value="PROTEIN TIME FOR COFFEE"/>
    <property type="match status" value="1"/>
</dbReference>
<reference evidence="2 3" key="1">
    <citation type="submission" date="2020-08" db="EMBL/GenBank/DDBJ databases">
        <title>Plant Genome Project.</title>
        <authorList>
            <person name="Zhang R.-G."/>
        </authorList>
    </citation>
    <scope>NUCLEOTIDE SEQUENCE [LARGE SCALE GENOMIC DNA]</scope>
    <source>
        <tissue evidence="2">Rhizome</tissue>
    </source>
</reference>
<feature type="compositionally biased region" description="Low complexity" evidence="1">
    <location>
        <begin position="1373"/>
        <end position="1389"/>
    </location>
</feature>
<dbReference type="GO" id="GO:0042752">
    <property type="term" value="P:regulation of circadian rhythm"/>
    <property type="evidence" value="ECO:0007669"/>
    <property type="project" value="InterPro"/>
</dbReference>
<feature type="region of interest" description="Disordered" evidence="1">
    <location>
        <begin position="1"/>
        <end position="135"/>
    </location>
</feature>
<feature type="compositionally biased region" description="Polar residues" evidence="1">
    <location>
        <begin position="399"/>
        <end position="409"/>
    </location>
</feature>
<feature type="compositionally biased region" description="Acidic residues" evidence="1">
    <location>
        <begin position="78"/>
        <end position="99"/>
    </location>
</feature>
<dbReference type="Proteomes" id="UP000734854">
    <property type="component" value="Unassembled WGS sequence"/>
</dbReference>
<feature type="region of interest" description="Disordered" evidence="1">
    <location>
        <begin position="348"/>
        <end position="461"/>
    </location>
</feature>
<dbReference type="InterPro" id="IPR039317">
    <property type="entry name" value="TIC"/>
</dbReference>
<feature type="region of interest" description="Disordered" evidence="1">
    <location>
        <begin position="867"/>
        <end position="907"/>
    </location>
</feature>
<proteinExistence type="predicted"/>
<comment type="caution">
    <text evidence="2">The sequence shown here is derived from an EMBL/GenBank/DDBJ whole genome shotgun (WGS) entry which is preliminary data.</text>
</comment>
<dbReference type="GO" id="GO:0005634">
    <property type="term" value="C:nucleus"/>
    <property type="evidence" value="ECO:0007669"/>
    <property type="project" value="TreeGrafter"/>
</dbReference>
<feature type="compositionally biased region" description="Low complexity" evidence="1">
    <location>
        <begin position="1300"/>
        <end position="1314"/>
    </location>
</feature>
<feature type="compositionally biased region" description="Polar residues" evidence="1">
    <location>
        <begin position="224"/>
        <end position="249"/>
    </location>
</feature>
<feature type="compositionally biased region" description="Polar residues" evidence="1">
    <location>
        <begin position="122"/>
        <end position="131"/>
    </location>
</feature>
<dbReference type="EMBL" id="JACMSC010000006">
    <property type="protein sequence ID" value="KAG6517209.1"/>
    <property type="molecule type" value="Genomic_DNA"/>
</dbReference>
<name>A0A8J5H036_ZINOF</name>
<sequence length="1854" mass="199295">MAAAATNGSGGGSSRKRQRNSSSSSFRDSPEEDGRMEISETSTRLRDRGTKKDRDRDRSSRSRRRRGERLLHGSNRDEGDESSEESMDQDDENEDEEDVSVPARLPPSSPPMPISAAASSPQENHQFQQLPRKSFLPKAVKWKADEMIGVPVPRKARSGRELRVACSDKFRKSLGKIPGIFHLSPFTSFFSPGFPASTKRAHEPPVTGGGGAGAGAGGGEHITRQASGSPSRLSPASTAQLSPSSSNGSIRKKMKPTNEAKHWPQFSKSASLCQDEIEIEIAEVLFGMTRQFDTLAKEDGHKMDSRDIDGGAGTEAKSRVSSPSSLSPSPAAYASALPSSISCFNSASLPTIAPKQKRPRPVKFGEESPTSPVVLHNISSLSAPAPKVEYENPEGLSPRSGSNSATPTVKTGGAPVDISVSQDGLFDGQQQESAKAEKSKIQDLLPSTGGSNKGDRVENREELVLSPRVDVDVSLCETTAKKIPPQRIKEEKFKFDLMVLPGKLSPEGNDFNVLDSDHKLQGLDIEMAPELSKDKAEEKPAVVAVMKVEHQIEKSGEKDTGLKKQAVIRQIPELQLDLEKPKKENVGSKQKAKDPKAEPKQGKSGAIPPYGYMGQVPPLQIAAPINGTADSSSKMISNYQKFARMNCFWTTGTGVTPFYAAKPYNHNVVLSLDSSLPGNQMQGGFLSTNADTLQDTKGAPVVVPSYTGKNASQEKILQANNTISETAQRKQLILQQMPQSGSASNIPHGPAFIFPINQPQLLQPAAVAAGAGRAGSAKSTTSSGAEVRTSVAISSSVGSNGAGGSATPMNLSFANMPTNDAQYVAFLQNNGYPFPIPSQYTGAPFRGNNNAQPMPFFYPSHLLHSQLRLHQQQQAESSPHVQQSNQNPSTLSVPTHKHSQQSTNGFPATTQMQDLLPQQARPKECIKGVDANLHLADASVQMGNAGSHGNNQPIYQQAQQKQNMKVELLPQAFTVPFASFGGVVNAPPDLDFSMAENHAILQSLPETFRHGYYQMAAAVAAQATEQKKINHVSEDGKSLAMELRNTNINEADGKTVVASKGIQQSSLSVDVSSQPHKPIQPPASRLSDHSAGIMPASTSLTATTIAGNSHQQQHLIHLPKHQQQHLQMQHHLASSRSKPSNSGNNVGVHHDSLPAGSTISKNPHALTGFPQALIQGGNPIHWPQGKSSAGRGVDPGGAAPSPVVKNNFLQLQGRASQQSLPSQGHQTQISFGINGNKQGGQHLSGACGSPSSSSATVAVGSPSNSISKSSGGSPRASAHLKPSPQASAILLSQQTNVKQSTSSPSSKSNTSNPNMASILGHHAQKFPAPSSTTKQQQPHLPKQQSSEAQLFFSNPNLQQVQCAQSNASAAQYYQKRPYEQSRQTQQQQQHNSGPSASGMLSLCATSALTLAGVPTASDPTKATMAVNSLAAAKNLKGLPPNSFFNAAQLAVAAPSASASISPISATFSYMSLPPFSVKPTAEQKPTAGKCNVSLDSFISWKQGICVLFIMISSTATDNLHSCWQPEKSENVGPFLLCSLAFALSTARFSFGIFPTEQRSFVRELPQPTSGEISRQLSLPELLSDLTEKKFPSTASVHFSAGRTSTENYLEWPKQSLKLLPQLRVLLMSFSKVPFSVSLSGRWESSSLPIKILRFGAELGMVREEKRAEFVLVCWDRDSTFAPMCYIADMIISLLAHFILPLVHALFSRCGIFSSSSFAIFDRETLPTPKLRKLSSLLSSVHNSAAMMLYGFPPANRNQSEEESRACDGTLARKQIPQGTFSQKINWIRCLTACGLWLWLSASYYFSSEREDSSALEGEGYNCNVVVGRGSEILQMLFSVLFWDCFFLPLEMPKW</sequence>
<feature type="compositionally biased region" description="Low complexity" evidence="1">
    <location>
        <begin position="321"/>
        <end position="333"/>
    </location>
</feature>
<feature type="region of interest" description="Disordered" evidence="1">
    <location>
        <begin position="578"/>
        <end position="609"/>
    </location>
</feature>
<feature type="region of interest" description="Disordered" evidence="1">
    <location>
        <begin position="1108"/>
        <end position="1345"/>
    </location>
</feature>
<feature type="compositionally biased region" description="Polar residues" evidence="1">
    <location>
        <begin position="1284"/>
        <end position="1299"/>
    </location>
</feature>
<keyword evidence="3" id="KW-1185">Reference proteome</keyword>
<gene>
    <name evidence="2" type="ORF">ZIOFF_020589</name>
</gene>
<feature type="compositionally biased region" description="Polar residues" evidence="1">
    <location>
        <begin position="875"/>
        <end position="893"/>
    </location>
</feature>